<dbReference type="RefSeq" id="XP_004989281.1">
    <property type="nucleotide sequence ID" value="XM_004989224.1"/>
</dbReference>
<organism evidence="3">
    <name type="scientific">Salpingoeca rosetta (strain ATCC 50818 / BSB-021)</name>
    <dbReference type="NCBI Taxonomy" id="946362"/>
    <lineage>
        <taxon>Eukaryota</taxon>
        <taxon>Choanoflagellata</taxon>
        <taxon>Craspedida</taxon>
        <taxon>Salpingoecidae</taxon>
        <taxon>Salpingoeca</taxon>
    </lineage>
</organism>
<sequence>MMRSRTSKAFVFGLALVCLGGAVLVAANTDKCPSMCTPDIDKNHTVIAAVPGLRGQAGIEPNYGNCPTGNHPYRWTVYWGDGVEMSKNETALMPYNAIYSYKQAGTYNVTIAYCNYPAPCCMSCSYYTKSINVTD</sequence>
<protein>
    <recommendedName>
        <fullName evidence="4">PKD domain-containing protein</fullName>
    </recommendedName>
</protein>
<dbReference type="AlphaFoldDB" id="F2UNJ1"/>
<evidence type="ECO:0008006" key="4">
    <source>
        <dbReference type="Google" id="ProtNLM"/>
    </source>
</evidence>
<keyword evidence="3" id="KW-1185">Reference proteome</keyword>
<dbReference type="Proteomes" id="UP000007799">
    <property type="component" value="Unassembled WGS sequence"/>
</dbReference>
<evidence type="ECO:0000256" key="1">
    <source>
        <dbReference type="SAM" id="SignalP"/>
    </source>
</evidence>
<evidence type="ECO:0000313" key="2">
    <source>
        <dbReference type="EMBL" id="EGD79196.1"/>
    </source>
</evidence>
<feature type="signal peptide" evidence="1">
    <location>
        <begin position="1"/>
        <end position="27"/>
    </location>
</feature>
<name>F2UNJ1_SALR5</name>
<dbReference type="SUPFAM" id="SSF49299">
    <property type="entry name" value="PKD domain"/>
    <property type="match status" value="1"/>
</dbReference>
<dbReference type="InterPro" id="IPR035986">
    <property type="entry name" value="PKD_dom_sf"/>
</dbReference>
<dbReference type="InParanoid" id="F2UNJ1"/>
<reference evidence="2" key="1">
    <citation type="submission" date="2009-08" db="EMBL/GenBank/DDBJ databases">
        <title>Annotation of Salpingoeca rosetta.</title>
        <authorList>
            <consortium name="The Broad Institute Genome Sequencing Platform"/>
            <person name="Russ C."/>
            <person name="Cuomo C."/>
            <person name="Burger G."/>
            <person name="Gray M.W."/>
            <person name="Holland P.W.H."/>
            <person name="King N."/>
            <person name="Lang F.B.F."/>
            <person name="Roger A.J."/>
            <person name="Ruiz-Trillo I."/>
            <person name="Young S.K."/>
            <person name="Zeng Q."/>
            <person name="Gargeya S."/>
            <person name="Alvarado L."/>
            <person name="Berlin A."/>
            <person name="Chapman S.B."/>
            <person name="Chen Z."/>
            <person name="Freedman E."/>
            <person name="Gellesch M."/>
            <person name="Goldberg J."/>
            <person name="Griggs A."/>
            <person name="Gujja S."/>
            <person name="Heilman E."/>
            <person name="Heiman D."/>
            <person name="Howarth C."/>
            <person name="Mehta T."/>
            <person name="Neiman D."/>
            <person name="Pearson M."/>
            <person name="Roberts A."/>
            <person name="Saif S."/>
            <person name="Shea T."/>
            <person name="Shenoy N."/>
            <person name="Sisk P."/>
            <person name="Stolte C."/>
            <person name="Sykes S."/>
            <person name="White J."/>
            <person name="Yandava C."/>
            <person name="Haas B."/>
            <person name="Nusbaum C."/>
            <person name="Birren B."/>
        </authorList>
    </citation>
    <scope>NUCLEOTIDE SEQUENCE [LARGE SCALE GENOMIC DNA]</scope>
    <source>
        <strain evidence="2">ATCC 50818</strain>
    </source>
</reference>
<dbReference type="EMBL" id="GL832984">
    <property type="protein sequence ID" value="EGD79196.1"/>
    <property type="molecule type" value="Genomic_DNA"/>
</dbReference>
<gene>
    <name evidence="2" type="ORF">PTSG_09924</name>
</gene>
<accession>F2UNJ1</accession>
<keyword evidence="1" id="KW-0732">Signal</keyword>
<evidence type="ECO:0000313" key="3">
    <source>
        <dbReference type="Proteomes" id="UP000007799"/>
    </source>
</evidence>
<dbReference type="GeneID" id="16069825"/>
<dbReference type="CDD" id="cd00146">
    <property type="entry name" value="PKD"/>
    <property type="match status" value="1"/>
</dbReference>
<dbReference type="KEGG" id="sre:PTSG_09924"/>
<feature type="chain" id="PRO_5003288738" description="PKD domain-containing protein" evidence="1">
    <location>
        <begin position="28"/>
        <end position="135"/>
    </location>
</feature>
<proteinExistence type="predicted"/>